<dbReference type="RefSeq" id="WP_145670663.1">
    <property type="nucleotide sequence ID" value="NZ_VIWO01000004.1"/>
</dbReference>
<name>A0A561PRG3_9BACT</name>
<evidence type="ECO:0000313" key="1">
    <source>
        <dbReference type="EMBL" id="TWF40684.1"/>
    </source>
</evidence>
<dbReference type="EMBL" id="VIWO01000004">
    <property type="protein sequence ID" value="TWF40684.1"/>
    <property type="molecule type" value="Genomic_DNA"/>
</dbReference>
<keyword evidence="2" id="KW-1185">Reference proteome</keyword>
<gene>
    <name evidence="1" type="ORF">FHW36_104367</name>
</gene>
<organism evidence="1 2">
    <name type="scientific">Chitinophaga polysaccharea</name>
    <dbReference type="NCBI Taxonomy" id="1293035"/>
    <lineage>
        <taxon>Bacteria</taxon>
        <taxon>Pseudomonadati</taxon>
        <taxon>Bacteroidota</taxon>
        <taxon>Chitinophagia</taxon>
        <taxon>Chitinophagales</taxon>
        <taxon>Chitinophagaceae</taxon>
        <taxon>Chitinophaga</taxon>
    </lineage>
</organism>
<accession>A0A561PRG3</accession>
<dbReference type="OrthoDB" id="1149873at2"/>
<reference evidence="1 2" key="1">
    <citation type="submission" date="2019-06" db="EMBL/GenBank/DDBJ databases">
        <title>Sorghum-associated microbial communities from plants grown in Nebraska, USA.</title>
        <authorList>
            <person name="Schachtman D."/>
        </authorList>
    </citation>
    <scope>NUCLEOTIDE SEQUENCE [LARGE SCALE GENOMIC DNA]</scope>
    <source>
        <strain evidence="1 2">1209</strain>
    </source>
</reference>
<comment type="caution">
    <text evidence="1">The sequence shown here is derived from an EMBL/GenBank/DDBJ whole genome shotgun (WGS) entry which is preliminary data.</text>
</comment>
<protein>
    <submittedName>
        <fullName evidence="1">Uncharacterized protein</fullName>
    </submittedName>
</protein>
<sequence>MAEEKDNKLSAYLERLKQQAATQQHYGGDITPEEAKMDIRDCPKCGAGRAFEKGLTACTYCGFVFMDIKLTDGVNIKKENNS</sequence>
<proteinExistence type="predicted"/>
<evidence type="ECO:0000313" key="2">
    <source>
        <dbReference type="Proteomes" id="UP000320811"/>
    </source>
</evidence>
<dbReference type="AlphaFoldDB" id="A0A561PRG3"/>
<dbReference type="Proteomes" id="UP000320811">
    <property type="component" value="Unassembled WGS sequence"/>
</dbReference>